<evidence type="ECO:0000313" key="2">
    <source>
        <dbReference type="Proteomes" id="UP000192761"/>
    </source>
</evidence>
<sequence length="126" mass="13214">MRAVHLLAAYVLRYARLALLLLSLALWLPGALHALAAGPAFNALCSSQKQQNDAPLHAGQHDCCGLQVQPGLPAMALAVPALPLHGVQVAAVATAPVEAGPVWQRARGPPQRGWIVGQPFSASFFL</sequence>
<proteinExistence type="predicted"/>
<evidence type="ECO:0000313" key="1">
    <source>
        <dbReference type="EMBL" id="SMC30030.1"/>
    </source>
</evidence>
<reference evidence="1 2" key="1">
    <citation type="submission" date="2017-04" db="EMBL/GenBank/DDBJ databases">
        <authorList>
            <person name="Afonso C.L."/>
            <person name="Miller P.J."/>
            <person name="Scott M.A."/>
            <person name="Spackman E."/>
            <person name="Goraichik I."/>
            <person name="Dimitrov K.M."/>
            <person name="Suarez D.L."/>
            <person name="Swayne D.E."/>
        </authorList>
    </citation>
    <scope>NUCLEOTIDE SEQUENCE [LARGE SCALE GENOMIC DNA]</scope>
    <source>
        <strain evidence="1 2">DSM 23236</strain>
    </source>
</reference>
<keyword evidence="2" id="KW-1185">Reference proteome</keyword>
<name>A0A1W1Y1D6_9NEIS</name>
<organism evidence="1 2">
    <name type="scientific">Andreprevotia lacus DSM 23236</name>
    <dbReference type="NCBI Taxonomy" id="1121001"/>
    <lineage>
        <taxon>Bacteria</taxon>
        <taxon>Pseudomonadati</taxon>
        <taxon>Pseudomonadota</taxon>
        <taxon>Betaproteobacteria</taxon>
        <taxon>Neisseriales</taxon>
        <taxon>Chitinibacteraceae</taxon>
        <taxon>Andreprevotia</taxon>
    </lineage>
</organism>
<dbReference type="Proteomes" id="UP000192761">
    <property type="component" value="Unassembled WGS sequence"/>
</dbReference>
<protein>
    <recommendedName>
        <fullName evidence="3">DUF2946 domain-containing protein</fullName>
    </recommendedName>
</protein>
<evidence type="ECO:0008006" key="3">
    <source>
        <dbReference type="Google" id="ProtNLM"/>
    </source>
</evidence>
<dbReference type="AlphaFoldDB" id="A0A1W1Y1D6"/>
<accession>A0A1W1Y1D6</accession>
<dbReference type="EMBL" id="FWXD01000080">
    <property type="protein sequence ID" value="SMC30030.1"/>
    <property type="molecule type" value="Genomic_DNA"/>
</dbReference>
<dbReference type="RefSeq" id="WP_139799073.1">
    <property type="nucleotide sequence ID" value="NZ_FWXD01000080.1"/>
</dbReference>
<gene>
    <name evidence="1" type="ORF">SAMN02745857_04378</name>
</gene>